<feature type="domain" description="Fibrinogen C-terminal" evidence="5">
    <location>
        <begin position="146"/>
        <end position="201"/>
    </location>
</feature>
<comment type="caution">
    <text evidence="6">The sequence shown here is derived from an EMBL/GenBank/DDBJ whole genome shotgun (WGS) entry which is preliminary data.</text>
</comment>
<dbReference type="Pfam" id="PF13948">
    <property type="entry name" value="DUF4215"/>
    <property type="match status" value="1"/>
</dbReference>
<dbReference type="GO" id="GO:0070492">
    <property type="term" value="F:oligosaccharide binding"/>
    <property type="evidence" value="ECO:0007669"/>
    <property type="project" value="TreeGrafter"/>
</dbReference>
<proteinExistence type="predicted"/>
<reference evidence="6" key="1">
    <citation type="submission" date="2022-11" db="EMBL/GenBank/DDBJ databases">
        <title>Minimal conservation of predation-associated metabolite biosynthetic gene clusters underscores biosynthetic potential of Myxococcota including descriptions for ten novel species: Archangium lansinium sp. nov., Myxococcus landrumus sp. nov., Nannocystis bai.</title>
        <authorList>
            <person name="Ahearne A."/>
            <person name="Stevens C."/>
            <person name="Phillips K."/>
        </authorList>
    </citation>
    <scope>NUCLEOTIDE SEQUENCE</scope>
    <source>
        <strain evidence="6">Na p29</strain>
    </source>
</reference>
<feature type="compositionally biased region" description="Polar residues" evidence="4">
    <location>
        <begin position="63"/>
        <end position="83"/>
    </location>
</feature>
<evidence type="ECO:0000313" key="6">
    <source>
        <dbReference type="EMBL" id="MCY1005154.1"/>
    </source>
</evidence>
<dbReference type="PROSITE" id="PS51406">
    <property type="entry name" value="FIBRINOGEN_C_2"/>
    <property type="match status" value="1"/>
</dbReference>
<dbReference type="PANTHER" id="PTHR16146">
    <property type="entry name" value="INTELECTIN"/>
    <property type="match status" value="1"/>
</dbReference>
<organism evidence="6 7">
    <name type="scientific">Nannocystis pusilla</name>
    <dbReference type="NCBI Taxonomy" id="889268"/>
    <lineage>
        <taxon>Bacteria</taxon>
        <taxon>Pseudomonadati</taxon>
        <taxon>Myxococcota</taxon>
        <taxon>Polyangia</taxon>
        <taxon>Nannocystales</taxon>
        <taxon>Nannocystaceae</taxon>
        <taxon>Nannocystis</taxon>
    </lineage>
</organism>
<evidence type="ECO:0000256" key="2">
    <source>
        <dbReference type="ARBA" id="ARBA00022737"/>
    </source>
</evidence>
<dbReference type="InterPro" id="IPR011936">
    <property type="entry name" value="Myxo_disulph_rpt"/>
</dbReference>
<accession>A0A9X3EL23</accession>
<keyword evidence="1" id="KW-0732">Signal</keyword>
<sequence>MTTGCLDSNPWFEEPTASGAASGTTQVPTTGGTTSAPPTSSTSASSTTTTTGNETTGSETTGLTADTEASASWPLSTSTTEWFSTGDPWTCGDGVPEGPEQCDEGADNSDEGACTTQCTTAACGDGFVQAGVETCDDGNFDPSDGCVACLVPHTCKEILDSDPQASDGQHYVDPDGPEMMPLIPVYCDMTTAGGGWTLMERSPRGDPIGKALFKDVPENPGDPLAPRYRMPRMAMGVFAVNSTAMRLDCGGTDHLLTAAQSLFAGEFAPPGCANAGPVLYQEAEFKQYKLTNVQLCTVFVGLGDGQCPGAWSIDEENQYDCLLSAYPWAGNNEAVAPPSTDAFAVDPQSADPDHDCHEPGAVRRVMVR</sequence>
<dbReference type="EMBL" id="JAPNKE010000002">
    <property type="protein sequence ID" value="MCY1005154.1"/>
    <property type="molecule type" value="Genomic_DNA"/>
</dbReference>
<evidence type="ECO:0000256" key="3">
    <source>
        <dbReference type="ARBA" id="ARBA00023157"/>
    </source>
</evidence>
<name>A0A9X3EL23_9BACT</name>
<dbReference type="PANTHER" id="PTHR16146:SF46">
    <property type="entry name" value="INTELECTIN-1A-RELATED"/>
    <property type="match status" value="1"/>
</dbReference>
<gene>
    <name evidence="6" type="ORF">OV079_06120</name>
</gene>
<feature type="compositionally biased region" description="Low complexity" evidence="4">
    <location>
        <begin position="23"/>
        <end position="62"/>
    </location>
</feature>
<dbReference type="SUPFAM" id="SSF56496">
    <property type="entry name" value="Fibrinogen C-terminal domain-like"/>
    <property type="match status" value="1"/>
</dbReference>
<keyword evidence="7" id="KW-1185">Reference proteome</keyword>
<evidence type="ECO:0000256" key="4">
    <source>
        <dbReference type="SAM" id="MobiDB-lite"/>
    </source>
</evidence>
<evidence type="ECO:0000256" key="1">
    <source>
        <dbReference type="ARBA" id="ARBA00022729"/>
    </source>
</evidence>
<evidence type="ECO:0000259" key="5">
    <source>
        <dbReference type="PROSITE" id="PS51406"/>
    </source>
</evidence>
<dbReference type="Proteomes" id="UP001150924">
    <property type="component" value="Unassembled WGS sequence"/>
</dbReference>
<evidence type="ECO:0000313" key="7">
    <source>
        <dbReference type="Proteomes" id="UP001150924"/>
    </source>
</evidence>
<feature type="region of interest" description="Disordered" evidence="4">
    <location>
        <begin position="1"/>
        <end position="110"/>
    </location>
</feature>
<dbReference type="InterPro" id="IPR002181">
    <property type="entry name" value="Fibrinogen_a/b/g_C_dom"/>
</dbReference>
<dbReference type="InterPro" id="IPR036056">
    <property type="entry name" value="Fibrinogen-like_C"/>
</dbReference>
<dbReference type="Gene3D" id="2.60.120.1000">
    <property type="match status" value="1"/>
</dbReference>
<dbReference type="NCBIfam" id="TIGR02232">
    <property type="entry name" value="myxo_disulf_rpt"/>
    <property type="match status" value="1"/>
</dbReference>
<dbReference type="GO" id="GO:0005615">
    <property type="term" value="C:extracellular space"/>
    <property type="evidence" value="ECO:0007669"/>
    <property type="project" value="TreeGrafter"/>
</dbReference>
<keyword evidence="3" id="KW-1015">Disulfide bond</keyword>
<dbReference type="RefSeq" id="WP_267766789.1">
    <property type="nucleotide sequence ID" value="NZ_JAPNKE010000002.1"/>
</dbReference>
<protein>
    <submittedName>
        <fullName evidence="6">Fibrinogen-like YCDxxxxGGGW domain-containing protein</fullName>
    </submittedName>
</protein>
<dbReference type="NCBIfam" id="NF040941">
    <property type="entry name" value="GGGWT_bact"/>
    <property type="match status" value="1"/>
</dbReference>
<feature type="compositionally biased region" description="Acidic residues" evidence="4">
    <location>
        <begin position="100"/>
        <end position="110"/>
    </location>
</feature>
<keyword evidence="2" id="KW-0677">Repeat</keyword>
<dbReference type="AlphaFoldDB" id="A0A9X3EL23"/>